<dbReference type="AlphaFoldDB" id="A0A517L0H0"/>
<proteinExistence type="predicted"/>
<sequence length="246" mass="25690">MATYALLSGSSSTKKKQGVERQVLTSEKAVLDIGDLIVDKVETVNGVVPPAVAAHSETILPLLTLVRTEPTSPAHLVAPTTAPSATTVGIDLVAAAAKDRAVLHRTGSLGQTCIVQTHLWQVDAVPTQETTVPSGDQVPIPTSLVPAHVPAIPFIADQIAIAVFPASLNVYGQTLHTEISANKTTANPANSSVPHIVDTSPLSESLEGRTEPFGTTIADAQNLETPVTVLLTSDVPGLRRHQNALH</sequence>
<gene>
    <name evidence="1" type="ORF">FKW77_010341</name>
</gene>
<reference evidence="1 2" key="1">
    <citation type="submission" date="2019-07" db="EMBL/GenBank/DDBJ databases">
        <title>Finished genome of Venturia effusa.</title>
        <authorList>
            <person name="Young C.A."/>
            <person name="Cox M.P."/>
            <person name="Ganley A.R.D."/>
            <person name="David W.J."/>
        </authorList>
    </citation>
    <scope>NUCLEOTIDE SEQUENCE [LARGE SCALE GENOMIC DNA]</scope>
    <source>
        <strain evidence="2">albino</strain>
    </source>
</reference>
<organism evidence="1 2">
    <name type="scientific">Venturia effusa</name>
    <dbReference type="NCBI Taxonomy" id="50376"/>
    <lineage>
        <taxon>Eukaryota</taxon>
        <taxon>Fungi</taxon>
        <taxon>Dikarya</taxon>
        <taxon>Ascomycota</taxon>
        <taxon>Pezizomycotina</taxon>
        <taxon>Dothideomycetes</taxon>
        <taxon>Pleosporomycetidae</taxon>
        <taxon>Venturiales</taxon>
        <taxon>Venturiaceae</taxon>
        <taxon>Venturia</taxon>
    </lineage>
</organism>
<dbReference type="Proteomes" id="UP000316270">
    <property type="component" value="Chromosome 2"/>
</dbReference>
<evidence type="ECO:0000313" key="1">
    <source>
        <dbReference type="EMBL" id="QDS69125.1"/>
    </source>
</evidence>
<keyword evidence="2" id="KW-1185">Reference proteome</keyword>
<name>A0A517L0H0_9PEZI</name>
<accession>A0A517L0H0</accession>
<evidence type="ECO:0000313" key="2">
    <source>
        <dbReference type="Proteomes" id="UP000316270"/>
    </source>
</evidence>
<protein>
    <submittedName>
        <fullName evidence="1">Uncharacterized protein</fullName>
    </submittedName>
</protein>
<dbReference type="EMBL" id="CP042186">
    <property type="protein sequence ID" value="QDS69125.1"/>
    <property type="molecule type" value="Genomic_DNA"/>
</dbReference>